<dbReference type="AlphaFoldDB" id="A0A0V0RGD1"/>
<keyword evidence="2" id="KW-1185">Reference proteome</keyword>
<evidence type="ECO:0000313" key="2">
    <source>
        <dbReference type="Proteomes" id="UP000054630"/>
    </source>
</evidence>
<sequence>MNFASATEYLLDFTATGLQFVERLANREGAGILANARPQMVKGAFGPPKETIVSHHWNEVEAIRTFPSAGSSFSCKVLHNRSSIKLKELPVSIRAVMLVPLILGSTMAFFNSVAVDEEEEPTKDVTETKALLHVVSRGAINTRMSPFTAKVTFLFNHSGRISHFNPRAEFNDMELLTAACRPIRLCPKVADGFR</sequence>
<protein>
    <submittedName>
        <fullName evidence="1">Uncharacterized protein</fullName>
    </submittedName>
</protein>
<comment type="caution">
    <text evidence="1">The sequence shown here is derived from an EMBL/GenBank/DDBJ whole genome shotgun (WGS) entry which is preliminary data.</text>
</comment>
<accession>A0A0V0RGD1</accession>
<gene>
    <name evidence="1" type="ORF">T07_6601</name>
</gene>
<name>A0A0V0RGD1_9BILA</name>
<evidence type="ECO:0000313" key="1">
    <source>
        <dbReference type="EMBL" id="KRX13301.1"/>
    </source>
</evidence>
<organism evidence="1 2">
    <name type="scientific">Trichinella nelsoni</name>
    <dbReference type="NCBI Taxonomy" id="6336"/>
    <lineage>
        <taxon>Eukaryota</taxon>
        <taxon>Metazoa</taxon>
        <taxon>Ecdysozoa</taxon>
        <taxon>Nematoda</taxon>
        <taxon>Enoplea</taxon>
        <taxon>Dorylaimia</taxon>
        <taxon>Trichinellida</taxon>
        <taxon>Trichinellidae</taxon>
        <taxon>Trichinella</taxon>
    </lineage>
</organism>
<reference evidence="1 2" key="1">
    <citation type="submission" date="2015-01" db="EMBL/GenBank/DDBJ databases">
        <title>Evolution of Trichinella species and genotypes.</title>
        <authorList>
            <person name="Korhonen P.K."/>
            <person name="Edoardo P."/>
            <person name="Giuseppe L.R."/>
            <person name="Gasser R.B."/>
        </authorList>
    </citation>
    <scope>NUCLEOTIDE SEQUENCE [LARGE SCALE GENOMIC DNA]</scope>
    <source>
        <strain evidence="1">ISS37</strain>
    </source>
</reference>
<dbReference type="EMBL" id="JYDL01000209">
    <property type="protein sequence ID" value="KRX13301.1"/>
    <property type="molecule type" value="Genomic_DNA"/>
</dbReference>
<dbReference type="Proteomes" id="UP000054630">
    <property type="component" value="Unassembled WGS sequence"/>
</dbReference>
<proteinExistence type="predicted"/>